<evidence type="ECO:0000256" key="4">
    <source>
        <dbReference type="ARBA" id="ARBA00022764"/>
    </source>
</evidence>
<evidence type="ECO:0000256" key="1">
    <source>
        <dbReference type="ARBA" id="ARBA00004418"/>
    </source>
</evidence>
<evidence type="ECO:0000259" key="9">
    <source>
        <dbReference type="Pfam" id="PF13098"/>
    </source>
</evidence>
<dbReference type="OrthoDB" id="12976at2"/>
<dbReference type="EMBL" id="JACCEV010000001">
    <property type="protein sequence ID" value="NYT84953.1"/>
    <property type="molecule type" value="Genomic_DNA"/>
</dbReference>
<comment type="similarity">
    <text evidence="2 7">Belongs to the thioredoxin family. DsbC subfamily.</text>
</comment>
<protein>
    <recommendedName>
        <fullName evidence="7">Thiol:disulfide interchange protein</fullName>
    </recommendedName>
</protein>
<dbReference type="InterPro" id="IPR033954">
    <property type="entry name" value="DiS-bond_Isoase_DsbC/G"/>
</dbReference>
<feature type="chain" id="PRO_5033091853" description="Thiol:disulfide interchange protein" evidence="7">
    <location>
        <begin position="24"/>
        <end position="254"/>
    </location>
</feature>
<feature type="domain" description="Thioredoxin-like fold" evidence="9">
    <location>
        <begin position="130"/>
        <end position="250"/>
    </location>
</feature>
<dbReference type="GO" id="GO:0042597">
    <property type="term" value="C:periplasmic space"/>
    <property type="evidence" value="ECO:0007669"/>
    <property type="project" value="UniProtKB-SubCell"/>
</dbReference>
<comment type="function">
    <text evidence="7">Required for disulfide bond formation in some periplasmic proteins. Acts by transferring its disulfide bond to other proteins and is reduced in the process.</text>
</comment>
<dbReference type="InterPro" id="IPR051470">
    <property type="entry name" value="Thiol:disulfide_interchange"/>
</dbReference>
<dbReference type="SUPFAM" id="SSF52833">
    <property type="entry name" value="Thioredoxin-like"/>
    <property type="match status" value="1"/>
</dbReference>
<dbReference type="PROSITE" id="PS00194">
    <property type="entry name" value="THIOREDOXIN_1"/>
    <property type="match status" value="1"/>
</dbReference>
<gene>
    <name evidence="10" type="ORF">H0A62_04985</name>
</gene>
<dbReference type="Proteomes" id="UP000554144">
    <property type="component" value="Unassembled WGS sequence"/>
</dbReference>
<dbReference type="InterPro" id="IPR012336">
    <property type="entry name" value="Thioredoxin-like_fold"/>
</dbReference>
<keyword evidence="5" id="KW-1015">Disulfide bond</keyword>
<dbReference type="PANTHER" id="PTHR35272">
    <property type="entry name" value="THIOL:DISULFIDE INTERCHANGE PROTEIN DSBC-RELATED"/>
    <property type="match status" value="1"/>
</dbReference>
<feature type="domain" description="Disulphide bond isomerase DsbC/G N-terminal" evidence="8">
    <location>
        <begin position="39"/>
        <end position="106"/>
    </location>
</feature>
<name>A0A853H317_9BURK</name>
<evidence type="ECO:0000256" key="7">
    <source>
        <dbReference type="RuleBase" id="RU364038"/>
    </source>
</evidence>
<accession>A0A853H317</accession>
<dbReference type="PANTHER" id="PTHR35272:SF3">
    <property type="entry name" value="THIOL:DISULFIDE INTERCHANGE PROTEIN DSBC"/>
    <property type="match status" value="1"/>
</dbReference>
<dbReference type="CDD" id="cd03020">
    <property type="entry name" value="DsbA_DsbC_DsbG"/>
    <property type="match status" value="1"/>
</dbReference>
<evidence type="ECO:0000313" key="10">
    <source>
        <dbReference type="EMBL" id="NYT84953.1"/>
    </source>
</evidence>
<feature type="signal peptide" evidence="7">
    <location>
        <begin position="1"/>
        <end position="23"/>
    </location>
</feature>
<sequence>MRTRLKGLLLALALAVSPVMVQAQTNDGGVVSATTEAGAVEATPDSVKKSFEDRFPGIQAKEVRRTPFAGLFEVQVGMDLLYTNATADYVMQGALIDAQNRRDLTAERLEELSRVSFSSLPLELAVKQVTGDGSRKIAVFEDPNCGYCKRLHQALKEVDNITVYTFLFPILSPDSTVKARNIWCAKDQAATWRAWMLDGQVPPEAVCDTPVDTVLALGRQLMVQGTPAIIFADGSRVNGALPLDALNQKLETVK</sequence>
<dbReference type="Pfam" id="PF13098">
    <property type="entry name" value="Thioredoxin_2"/>
    <property type="match status" value="1"/>
</dbReference>
<dbReference type="SUPFAM" id="SSF54423">
    <property type="entry name" value="DsbC/DsbG N-terminal domain-like"/>
    <property type="match status" value="1"/>
</dbReference>
<keyword evidence="3 7" id="KW-0732">Signal</keyword>
<keyword evidence="4 7" id="KW-0574">Periplasm</keyword>
<reference evidence="10 11" key="1">
    <citation type="submission" date="2020-07" db="EMBL/GenBank/DDBJ databases">
        <title>Taxonomic revisions and descriptions of new bacterial species based on genomic comparisons in the high-G+C-content subgroup of the family Alcaligenaceae.</title>
        <authorList>
            <person name="Szabo A."/>
            <person name="Felfoldi T."/>
        </authorList>
    </citation>
    <scope>NUCLEOTIDE SEQUENCE [LARGE SCALE GENOMIC DNA]</scope>
    <source>
        <strain evidence="10 11">DSM 25667</strain>
    </source>
</reference>
<comment type="subcellular location">
    <subcellularLocation>
        <location evidence="1 7">Periplasm</location>
    </subcellularLocation>
</comment>
<dbReference type="InterPro" id="IPR009094">
    <property type="entry name" value="DiS-bond_isomerase_DsbC/G_N_sf"/>
</dbReference>
<evidence type="ECO:0000256" key="6">
    <source>
        <dbReference type="ARBA" id="ARBA00023284"/>
    </source>
</evidence>
<dbReference type="Gene3D" id="3.40.30.10">
    <property type="entry name" value="Glutaredoxin"/>
    <property type="match status" value="1"/>
</dbReference>
<evidence type="ECO:0000313" key="11">
    <source>
        <dbReference type="Proteomes" id="UP000554144"/>
    </source>
</evidence>
<evidence type="ECO:0000256" key="3">
    <source>
        <dbReference type="ARBA" id="ARBA00022729"/>
    </source>
</evidence>
<evidence type="ECO:0000256" key="2">
    <source>
        <dbReference type="ARBA" id="ARBA00009813"/>
    </source>
</evidence>
<comment type="caution">
    <text evidence="10">The sequence shown here is derived from an EMBL/GenBank/DDBJ whole genome shotgun (WGS) entry which is preliminary data.</text>
</comment>
<proteinExistence type="inferred from homology"/>
<organism evidence="10 11">
    <name type="scientific">Pollutimonas harenae</name>
    <dbReference type="NCBI Taxonomy" id="657015"/>
    <lineage>
        <taxon>Bacteria</taxon>
        <taxon>Pseudomonadati</taxon>
        <taxon>Pseudomonadota</taxon>
        <taxon>Betaproteobacteria</taxon>
        <taxon>Burkholderiales</taxon>
        <taxon>Alcaligenaceae</taxon>
        <taxon>Pollutimonas</taxon>
    </lineage>
</organism>
<dbReference type="Pfam" id="PF10411">
    <property type="entry name" value="DsbC_N"/>
    <property type="match status" value="1"/>
</dbReference>
<dbReference type="InterPro" id="IPR017937">
    <property type="entry name" value="Thioredoxin_CS"/>
</dbReference>
<dbReference type="InterPro" id="IPR018950">
    <property type="entry name" value="DiS-bond_isomerase_DsbC/G_N"/>
</dbReference>
<dbReference type="InterPro" id="IPR036249">
    <property type="entry name" value="Thioredoxin-like_sf"/>
</dbReference>
<evidence type="ECO:0000256" key="5">
    <source>
        <dbReference type="ARBA" id="ARBA00023157"/>
    </source>
</evidence>
<keyword evidence="6 7" id="KW-0676">Redox-active center</keyword>
<evidence type="ECO:0000259" key="8">
    <source>
        <dbReference type="Pfam" id="PF10411"/>
    </source>
</evidence>
<keyword evidence="11" id="KW-1185">Reference proteome</keyword>
<dbReference type="Gene3D" id="3.10.450.70">
    <property type="entry name" value="Disulphide bond isomerase, DsbC/G, N-terminal"/>
    <property type="match status" value="1"/>
</dbReference>
<dbReference type="AlphaFoldDB" id="A0A853H317"/>